<feature type="domain" description="DUF6531" evidence="1">
    <location>
        <begin position="78"/>
        <end position="113"/>
    </location>
</feature>
<dbReference type="Pfam" id="PF20148">
    <property type="entry name" value="DUF6531"/>
    <property type="match status" value="1"/>
</dbReference>
<evidence type="ECO:0000313" key="2">
    <source>
        <dbReference type="EMBL" id="ABE55725.1"/>
    </source>
</evidence>
<dbReference type="KEGG" id="sdn:Sden_2445"/>
<accession>Q12LF1</accession>
<dbReference type="STRING" id="318161.Sden_2445"/>
<evidence type="ECO:0000259" key="1">
    <source>
        <dbReference type="Pfam" id="PF20148"/>
    </source>
</evidence>
<protein>
    <submittedName>
        <fullName evidence="2">YD repeat</fullName>
    </submittedName>
</protein>
<dbReference type="AlphaFoldDB" id="Q12LF1"/>
<keyword evidence="3" id="KW-1185">Reference proteome</keyword>
<dbReference type="Proteomes" id="UP000001982">
    <property type="component" value="Chromosome"/>
</dbReference>
<dbReference type="eggNOG" id="COG3209">
    <property type="taxonomic scope" value="Bacteria"/>
</dbReference>
<reference evidence="2 3" key="1">
    <citation type="submission" date="2006-03" db="EMBL/GenBank/DDBJ databases">
        <title>Complete sequence of Shewanella denitrificans OS217.</title>
        <authorList>
            <consortium name="US DOE Joint Genome Institute"/>
            <person name="Copeland A."/>
            <person name="Lucas S."/>
            <person name="Lapidus A."/>
            <person name="Barry K."/>
            <person name="Detter J.C."/>
            <person name="Glavina del Rio T."/>
            <person name="Hammon N."/>
            <person name="Israni S."/>
            <person name="Dalin E."/>
            <person name="Tice H."/>
            <person name="Pitluck S."/>
            <person name="Brettin T."/>
            <person name="Bruce D."/>
            <person name="Han C."/>
            <person name="Tapia R."/>
            <person name="Gilna P."/>
            <person name="Kiss H."/>
            <person name="Schmutz J."/>
            <person name="Larimer F."/>
            <person name="Land M."/>
            <person name="Hauser L."/>
            <person name="Kyrpides N."/>
            <person name="Lykidis A."/>
            <person name="Richardson P."/>
        </authorList>
    </citation>
    <scope>NUCLEOTIDE SEQUENCE [LARGE SCALE GENOMIC DNA]</scope>
    <source>
        <strain evidence="3">OS217 / ATCC BAA-1090 / DSM 15013</strain>
    </source>
</reference>
<proteinExistence type="predicted"/>
<gene>
    <name evidence="2" type="ordered locus">Sden_2445</name>
</gene>
<organism evidence="2 3">
    <name type="scientific">Shewanella denitrificans (strain OS217 / ATCC BAA-1090 / DSM 15013)</name>
    <dbReference type="NCBI Taxonomy" id="318161"/>
    <lineage>
        <taxon>Bacteria</taxon>
        <taxon>Pseudomonadati</taxon>
        <taxon>Pseudomonadota</taxon>
        <taxon>Gammaproteobacteria</taxon>
        <taxon>Alteromonadales</taxon>
        <taxon>Shewanellaceae</taxon>
        <taxon>Shewanella</taxon>
    </lineage>
</organism>
<sequence>MRHTFSRKWTNPAYHPPSLPQTASYVYEYDCLPCIAPYSFDPQVKNCTKYCPPSKPLLNLETGQCEGEGPKQCEMTAGNPVVISTGEKVQQELPDFVGNKQFPLNFNRNYRSYRAPEANPQFSIQFNPLPATSFSNWKRYLQPVGYTGVASKYSHLIAKPWREYTEEDGSVRYQPPVSGHRQWRHSYDYRMYITGNRAILHRPTGTDLQFTKSGADYLSSQATGKRILQVIKDNVQTGWLYEFSGGLKELYDLNGKLIQLQKTESLYQTLAYNQIGQLVSVAHSFGGSIVLSYNQDGQLTRLSSELDGAHVNYSYDPVGNLIKVERQLESVPGTFITTETRQYHFEDSRYPYALTGITNEQGNRYVNWEYDNMGRVIENVKGDNQQLVSFNYNGELSTTVTNPLGKRTTYNFSNSTGDKRFTFIEGEASNNCMAANKSYSYYTTGTSKGLVHKQTNWKGVTTLFAYNPRGLEITRYDSFGTPEQKLTTTEWHATHPWPIKITAGNEVKEYRYDESGNVVLQRRQNK</sequence>
<dbReference type="InterPro" id="IPR045351">
    <property type="entry name" value="DUF6531"/>
</dbReference>
<dbReference type="EMBL" id="CP000302">
    <property type="protein sequence ID" value="ABE55725.1"/>
    <property type="molecule type" value="Genomic_DNA"/>
</dbReference>
<dbReference type="HOGENOM" id="CLU_027199_0_0_6"/>
<evidence type="ECO:0000313" key="3">
    <source>
        <dbReference type="Proteomes" id="UP000001982"/>
    </source>
</evidence>
<name>Q12LF1_SHEDO</name>